<feature type="transmembrane region" description="Helical" evidence="1">
    <location>
        <begin position="7"/>
        <end position="27"/>
    </location>
</feature>
<protein>
    <submittedName>
        <fullName evidence="2">ECF transporter S component</fullName>
    </submittedName>
</protein>
<dbReference type="Gene3D" id="1.10.1760.20">
    <property type="match status" value="1"/>
</dbReference>
<dbReference type="Pfam" id="PF12822">
    <property type="entry name" value="ECF_trnsprt"/>
    <property type="match status" value="1"/>
</dbReference>
<keyword evidence="1" id="KW-1133">Transmembrane helix</keyword>
<gene>
    <name evidence="2" type="ORF">H6X83_06105</name>
</gene>
<reference evidence="2 3" key="1">
    <citation type="submission" date="2020-08" db="EMBL/GenBank/DDBJ databases">
        <authorList>
            <person name="Ren C."/>
            <person name="Gu Y."/>
            <person name="Xu Y."/>
        </authorList>
    </citation>
    <scope>NUCLEOTIDE SEQUENCE [LARGE SCALE GENOMIC DNA]</scope>
    <source>
        <strain evidence="2 3">LBM18003</strain>
    </source>
</reference>
<keyword evidence="1" id="KW-0472">Membrane</keyword>
<dbReference type="AlphaFoldDB" id="A0A7G9WKG1"/>
<evidence type="ECO:0000313" key="3">
    <source>
        <dbReference type="Proteomes" id="UP000516046"/>
    </source>
</evidence>
<dbReference type="EMBL" id="CP060696">
    <property type="protein sequence ID" value="QNO19173.1"/>
    <property type="molecule type" value="Genomic_DNA"/>
</dbReference>
<feature type="transmembrane region" description="Helical" evidence="1">
    <location>
        <begin position="90"/>
        <end position="108"/>
    </location>
</feature>
<feature type="transmembrane region" description="Helical" evidence="1">
    <location>
        <begin position="155"/>
        <end position="187"/>
    </location>
</feature>
<evidence type="ECO:0000313" key="2">
    <source>
        <dbReference type="EMBL" id="QNO19173.1"/>
    </source>
</evidence>
<name>A0A7G9WKG1_9FIRM</name>
<sequence>MKKQKTFQLALLGLFSALIILMSLTPIGYIRTGVVSVTLVHIPVIIGAIMLGWQAGLILGGVMGVFSMILALTAPGGWMDVLFQNPLVAIPSRMAMGLLAALFFMLFTRLFKGKKQLLSVGLAAAVSKFCSTILTLLSLVLVYHGELEQHTGRTAFAWLIGSVITVNGMVELVIGIVIAIPVCTALFKAEHRLVHA</sequence>
<proteinExistence type="predicted"/>
<accession>A0A7G9WKG1</accession>
<keyword evidence="1" id="KW-0812">Transmembrane</keyword>
<dbReference type="Proteomes" id="UP000516046">
    <property type="component" value="Chromosome"/>
</dbReference>
<dbReference type="KEGG" id="caml:H6X83_06105"/>
<dbReference type="GO" id="GO:0022857">
    <property type="term" value="F:transmembrane transporter activity"/>
    <property type="evidence" value="ECO:0007669"/>
    <property type="project" value="InterPro"/>
</dbReference>
<dbReference type="InterPro" id="IPR024529">
    <property type="entry name" value="ECF_trnsprt_substrate-spec"/>
</dbReference>
<evidence type="ECO:0000256" key="1">
    <source>
        <dbReference type="SAM" id="Phobius"/>
    </source>
</evidence>
<feature type="transmembrane region" description="Helical" evidence="1">
    <location>
        <begin position="33"/>
        <end position="51"/>
    </location>
</feature>
<dbReference type="RefSeq" id="WP_212508242.1">
    <property type="nucleotide sequence ID" value="NZ_CP060696.1"/>
</dbReference>
<keyword evidence="3" id="KW-1185">Reference proteome</keyword>
<feature type="transmembrane region" description="Helical" evidence="1">
    <location>
        <begin position="58"/>
        <end position="78"/>
    </location>
</feature>
<organism evidence="2 3">
    <name type="scientific">Caproicibacterium amylolyticum</name>
    <dbReference type="NCBI Taxonomy" id="2766537"/>
    <lineage>
        <taxon>Bacteria</taxon>
        <taxon>Bacillati</taxon>
        <taxon>Bacillota</taxon>
        <taxon>Clostridia</taxon>
        <taxon>Eubacteriales</taxon>
        <taxon>Oscillospiraceae</taxon>
        <taxon>Caproicibacterium</taxon>
    </lineage>
</organism>
<feature type="transmembrane region" description="Helical" evidence="1">
    <location>
        <begin position="120"/>
        <end position="143"/>
    </location>
</feature>